<dbReference type="SUPFAM" id="SSF52047">
    <property type="entry name" value="RNI-like"/>
    <property type="match status" value="1"/>
</dbReference>
<dbReference type="SMART" id="SM00256">
    <property type="entry name" value="FBOX"/>
    <property type="match status" value="1"/>
</dbReference>
<feature type="domain" description="F-box" evidence="1">
    <location>
        <begin position="1"/>
        <end position="48"/>
    </location>
</feature>
<dbReference type="Gene3D" id="3.80.10.10">
    <property type="entry name" value="Ribonuclease Inhibitor"/>
    <property type="match status" value="1"/>
</dbReference>
<dbReference type="Pfam" id="PF12937">
    <property type="entry name" value="F-box-like"/>
    <property type="match status" value="1"/>
</dbReference>
<protein>
    <recommendedName>
        <fullName evidence="1">F-box domain-containing protein</fullName>
    </recommendedName>
</protein>
<dbReference type="Proteomes" id="UP000015104">
    <property type="component" value="Unassembled WGS sequence"/>
</dbReference>
<accession>T1K4E1</accession>
<dbReference type="SUPFAM" id="SSF81383">
    <property type="entry name" value="F-box domain"/>
    <property type="match status" value="1"/>
</dbReference>
<evidence type="ECO:0000259" key="1">
    <source>
        <dbReference type="PROSITE" id="PS50181"/>
    </source>
</evidence>
<dbReference type="PANTHER" id="PTHR38926">
    <property type="entry name" value="F-BOX DOMAIN CONTAINING PROTEIN, EXPRESSED"/>
    <property type="match status" value="1"/>
</dbReference>
<reference evidence="3" key="1">
    <citation type="submission" date="2011-08" db="EMBL/GenBank/DDBJ databases">
        <authorList>
            <person name="Rombauts S."/>
        </authorList>
    </citation>
    <scope>NUCLEOTIDE SEQUENCE</scope>
    <source>
        <strain evidence="3">London</strain>
    </source>
</reference>
<dbReference type="InterPro" id="IPR036047">
    <property type="entry name" value="F-box-like_dom_sf"/>
</dbReference>
<evidence type="ECO:0000313" key="2">
    <source>
        <dbReference type="EnsemblMetazoa" id="tetur05g02280.1"/>
    </source>
</evidence>
<evidence type="ECO:0000313" key="3">
    <source>
        <dbReference type="Proteomes" id="UP000015104"/>
    </source>
</evidence>
<dbReference type="PROSITE" id="PS50181">
    <property type="entry name" value="FBOX"/>
    <property type="match status" value="1"/>
</dbReference>
<dbReference type="EnsemblMetazoa" id="tetur05g02280.1">
    <property type="protein sequence ID" value="tetur05g02280.1"/>
    <property type="gene ID" value="tetur05g02280"/>
</dbReference>
<name>T1K4E1_TETUR</name>
<dbReference type="AlphaFoldDB" id="T1K4E1"/>
<dbReference type="HOGENOM" id="CLU_1391840_0_0_1"/>
<sequence length="381" mass="45007">MLINELPDDCLLNIFDYIQDLEDLINCFKVCEKWSTLIVDRTKNVKYFIEQPNYSPDSVCYQSDEPFDVTFLCKWFPNLRIVDFCTCNGIMSTADTAKLIRDSESLKGTIVDDFFFWVYTAELERIMMNANLEMLSTEHLYFDRSEINENVKQLYLPNRIFLPKDVAHIFPNLERLHIRCLASSGDDYSNGPVMANLKIIELRLSSNDWEDSCRIFEVMDSCPVLQSAHVIHSNDDFKIDDSIQNANLQDLVIQFYEPIKWNNLPRCISKYPNLKHLSLRNFSLKDEDIKQLILILPKLTLLDIRESFGVTQEAADHVQDYCKRYGRSIKFYFKKDDKQIEVDWPQILNRPEKICRGFDFMEHCFFKHFNQLPHFLDPIYD</sequence>
<dbReference type="Gene3D" id="1.20.1280.50">
    <property type="match status" value="1"/>
</dbReference>
<dbReference type="InterPro" id="IPR001810">
    <property type="entry name" value="F-box_dom"/>
</dbReference>
<dbReference type="PANTHER" id="PTHR38926:SF5">
    <property type="entry name" value="F-BOX AND LEUCINE-RICH REPEAT PROTEIN 6"/>
    <property type="match status" value="1"/>
</dbReference>
<dbReference type="InterPro" id="IPR032675">
    <property type="entry name" value="LRR_dom_sf"/>
</dbReference>
<organism evidence="2 3">
    <name type="scientific">Tetranychus urticae</name>
    <name type="common">Two-spotted spider mite</name>
    <dbReference type="NCBI Taxonomy" id="32264"/>
    <lineage>
        <taxon>Eukaryota</taxon>
        <taxon>Metazoa</taxon>
        <taxon>Ecdysozoa</taxon>
        <taxon>Arthropoda</taxon>
        <taxon>Chelicerata</taxon>
        <taxon>Arachnida</taxon>
        <taxon>Acari</taxon>
        <taxon>Acariformes</taxon>
        <taxon>Trombidiformes</taxon>
        <taxon>Prostigmata</taxon>
        <taxon>Eleutherengona</taxon>
        <taxon>Raphignathae</taxon>
        <taxon>Tetranychoidea</taxon>
        <taxon>Tetranychidae</taxon>
        <taxon>Tetranychus</taxon>
    </lineage>
</organism>
<reference evidence="2" key="2">
    <citation type="submission" date="2015-06" db="UniProtKB">
        <authorList>
            <consortium name="EnsemblMetazoa"/>
        </authorList>
    </citation>
    <scope>IDENTIFICATION</scope>
</reference>
<proteinExistence type="predicted"/>
<keyword evidence="3" id="KW-1185">Reference proteome</keyword>
<dbReference type="EMBL" id="CAEY01001571">
    <property type="status" value="NOT_ANNOTATED_CDS"/>
    <property type="molecule type" value="Genomic_DNA"/>
</dbReference>